<organism evidence="2 3">
    <name type="scientific">Lentinula raphanica</name>
    <dbReference type="NCBI Taxonomy" id="153919"/>
    <lineage>
        <taxon>Eukaryota</taxon>
        <taxon>Fungi</taxon>
        <taxon>Dikarya</taxon>
        <taxon>Basidiomycota</taxon>
        <taxon>Agaricomycotina</taxon>
        <taxon>Agaricomycetes</taxon>
        <taxon>Agaricomycetidae</taxon>
        <taxon>Agaricales</taxon>
        <taxon>Marasmiineae</taxon>
        <taxon>Omphalotaceae</taxon>
        <taxon>Lentinula</taxon>
    </lineage>
</organism>
<proteinExistence type="predicted"/>
<evidence type="ECO:0000256" key="1">
    <source>
        <dbReference type="SAM" id="Phobius"/>
    </source>
</evidence>
<evidence type="ECO:0000313" key="2">
    <source>
        <dbReference type="EMBL" id="KAJ3833402.1"/>
    </source>
</evidence>
<keyword evidence="1" id="KW-0472">Membrane</keyword>
<protein>
    <submittedName>
        <fullName evidence="2">Uncharacterized protein</fullName>
    </submittedName>
</protein>
<dbReference type="Proteomes" id="UP001163846">
    <property type="component" value="Unassembled WGS sequence"/>
</dbReference>
<keyword evidence="1" id="KW-1133">Transmembrane helix</keyword>
<sequence length="146" mass="16576">MDSASPFLLLSLHSGQHHCVQPFSTSFGLYTYPWFPFASRTGTIDPGLFILTSGDSRRVKVTPHLLSFSYLFISFLFYHLSSRIGTYTYVDPCHLYFDSSSSHTNDVGHVPATGRVITIIIVVTRLTADILLYYFPYISYPYQNTI</sequence>
<reference evidence="2" key="1">
    <citation type="submission" date="2022-08" db="EMBL/GenBank/DDBJ databases">
        <authorList>
            <consortium name="DOE Joint Genome Institute"/>
            <person name="Min B."/>
            <person name="Riley R."/>
            <person name="Sierra-Patev S."/>
            <person name="Naranjo-Ortiz M."/>
            <person name="Looney B."/>
            <person name="Konkel Z."/>
            <person name="Slot J.C."/>
            <person name="Sakamoto Y."/>
            <person name="Steenwyk J.L."/>
            <person name="Rokas A."/>
            <person name="Carro J."/>
            <person name="Camarero S."/>
            <person name="Ferreira P."/>
            <person name="Molpeceres G."/>
            <person name="Ruiz-Duenas F.J."/>
            <person name="Serrano A."/>
            <person name="Henrissat B."/>
            <person name="Drula E."/>
            <person name="Hughes K.W."/>
            <person name="Mata J.L."/>
            <person name="Ishikawa N.K."/>
            <person name="Vargas-Isla R."/>
            <person name="Ushijima S."/>
            <person name="Smith C.A."/>
            <person name="Ahrendt S."/>
            <person name="Andreopoulos W."/>
            <person name="He G."/>
            <person name="Labutti K."/>
            <person name="Lipzen A."/>
            <person name="Ng V."/>
            <person name="Sandor L."/>
            <person name="Barry K."/>
            <person name="Martinez A.T."/>
            <person name="Xiao Y."/>
            <person name="Gibbons J.G."/>
            <person name="Terashima K."/>
            <person name="Hibbett D.S."/>
            <person name="Grigoriev I.V."/>
        </authorList>
    </citation>
    <scope>NUCLEOTIDE SEQUENCE</scope>
    <source>
        <strain evidence="2">TFB9207</strain>
    </source>
</reference>
<keyword evidence="3" id="KW-1185">Reference proteome</keyword>
<accession>A0AA38UCG5</accession>
<gene>
    <name evidence="2" type="ORF">F5878DRAFT_408396</name>
</gene>
<dbReference type="AlphaFoldDB" id="A0AA38UCG5"/>
<evidence type="ECO:0000313" key="3">
    <source>
        <dbReference type="Proteomes" id="UP001163846"/>
    </source>
</evidence>
<feature type="transmembrane region" description="Helical" evidence="1">
    <location>
        <begin position="116"/>
        <end position="135"/>
    </location>
</feature>
<feature type="transmembrane region" description="Helical" evidence="1">
    <location>
        <begin position="61"/>
        <end position="80"/>
    </location>
</feature>
<keyword evidence="1" id="KW-0812">Transmembrane</keyword>
<name>A0AA38UCG5_9AGAR</name>
<comment type="caution">
    <text evidence="2">The sequence shown here is derived from an EMBL/GenBank/DDBJ whole genome shotgun (WGS) entry which is preliminary data.</text>
</comment>
<dbReference type="EMBL" id="MU806704">
    <property type="protein sequence ID" value="KAJ3833402.1"/>
    <property type="molecule type" value="Genomic_DNA"/>
</dbReference>